<evidence type="ECO:0000256" key="3">
    <source>
        <dbReference type="ARBA" id="ARBA00022553"/>
    </source>
</evidence>
<accession>Q1N4D0</accession>
<dbReference type="InterPro" id="IPR000014">
    <property type="entry name" value="PAS"/>
</dbReference>
<name>Q1N4D0_9GAMM</name>
<proteinExistence type="predicted"/>
<evidence type="ECO:0000256" key="1">
    <source>
        <dbReference type="ARBA" id="ARBA00000085"/>
    </source>
</evidence>
<dbReference type="OrthoDB" id="6093295at2"/>
<dbReference type="InterPro" id="IPR003594">
    <property type="entry name" value="HATPase_dom"/>
</dbReference>
<evidence type="ECO:0000256" key="6">
    <source>
        <dbReference type="SAM" id="Phobius"/>
    </source>
</evidence>
<dbReference type="Gene3D" id="2.60.40.2380">
    <property type="match status" value="1"/>
</dbReference>
<gene>
    <name evidence="9" type="ORF">RED65_14602</name>
</gene>
<dbReference type="PANTHER" id="PTHR43304:SF1">
    <property type="entry name" value="PAC DOMAIN-CONTAINING PROTEIN"/>
    <property type="match status" value="1"/>
</dbReference>
<comment type="catalytic activity">
    <reaction evidence="1">
        <text>ATP + protein L-histidine = ADP + protein N-phospho-L-histidine.</text>
        <dbReference type="EC" id="2.7.13.3"/>
    </reaction>
</comment>
<dbReference type="SUPFAM" id="SSF55874">
    <property type="entry name" value="ATPase domain of HSP90 chaperone/DNA topoisomerase II/histidine kinase"/>
    <property type="match status" value="1"/>
</dbReference>
<keyword evidence="6" id="KW-0812">Transmembrane</keyword>
<evidence type="ECO:0000259" key="8">
    <source>
        <dbReference type="PROSITE" id="PS50112"/>
    </source>
</evidence>
<dbReference type="Pfam" id="PF02518">
    <property type="entry name" value="HATPase_c"/>
    <property type="match status" value="1"/>
</dbReference>
<evidence type="ECO:0000313" key="9">
    <source>
        <dbReference type="EMBL" id="EAT12935.1"/>
    </source>
</evidence>
<feature type="domain" description="Histidine kinase" evidence="7">
    <location>
        <begin position="534"/>
        <end position="762"/>
    </location>
</feature>
<dbReference type="PANTHER" id="PTHR43304">
    <property type="entry name" value="PHYTOCHROME-LIKE PROTEIN CPH1"/>
    <property type="match status" value="1"/>
</dbReference>
<feature type="transmembrane region" description="Helical" evidence="6">
    <location>
        <begin position="266"/>
        <end position="287"/>
    </location>
</feature>
<dbReference type="InterPro" id="IPR052162">
    <property type="entry name" value="Sensor_kinase/Photoreceptor"/>
</dbReference>
<keyword evidence="3" id="KW-0597">Phosphoprotein</keyword>
<dbReference type="SUPFAM" id="SSF55785">
    <property type="entry name" value="PYP-like sensor domain (PAS domain)"/>
    <property type="match status" value="1"/>
</dbReference>
<dbReference type="Gene3D" id="3.30.450.20">
    <property type="entry name" value="PAS domain"/>
    <property type="match status" value="1"/>
</dbReference>
<dbReference type="Gene3D" id="1.10.287.130">
    <property type="match status" value="1"/>
</dbReference>
<dbReference type="GO" id="GO:0004673">
    <property type="term" value="F:protein histidine kinase activity"/>
    <property type="evidence" value="ECO:0007669"/>
    <property type="project" value="UniProtKB-EC"/>
</dbReference>
<dbReference type="EC" id="2.7.13.3" evidence="2"/>
<keyword evidence="10" id="KW-1185">Reference proteome</keyword>
<dbReference type="InterPro" id="IPR011623">
    <property type="entry name" value="7TMR_DISM_rcpt_extracell_dom1"/>
</dbReference>
<feature type="transmembrane region" description="Helical" evidence="6">
    <location>
        <begin position="198"/>
        <end position="215"/>
    </location>
</feature>
<feature type="domain" description="PAS" evidence="8">
    <location>
        <begin position="398"/>
        <end position="439"/>
    </location>
</feature>
<evidence type="ECO:0000256" key="4">
    <source>
        <dbReference type="ARBA" id="ARBA00022679"/>
    </source>
</evidence>
<keyword evidence="6" id="KW-0472">Membrane</keyword>
<dbReference type="InterPro" id="IPR035965">
    <property type="entry name" value="PAS-like_dom_sf"/>
</dbReference>
<dbReference type="SMART" id="SM00387">
    <property type="entry name" value="HATPase_c"/>
    <property type="match status" value="1"/>
</dbReference>
<sequence>MPRVLLFFVVLCFNELAWAHDHLVLDRALYSTDKILTIRDALKVSEDHWQPVRTFENQGFSKKEYWLRIQVHNPNIYPISKILRFRYPSHDYVNAYQIDRYGDLVKQWHAGDMMRTPRREIKEKHAAFPVDISALDTQTYYVAIRSTNAMVLDLDVFSLQTYSQVMQYSIMISAMVYGILLVMAFYNFGLAVSIKDKAYYAYVLYVLSFLAFIVIQNGDGGYYLWPECPQFNRYALPVSGLFLILPSLLFPYHLLRIDSHAPRVAITMKGIATFVALCIVSLAFLPITMSITLLNVVSFVCALFMLVVGLYLAYRGVPLAGIYTFAWSLLLVGFIVLPLSSLDVIDNNLFTRNANLIGGVLETVLLSFALSRRIRTERLARLQAVEDSLRAQKEANRNRKSFEHLFQQAPVGIFRFRFNGTLLAVNPMFVKLLGYDNESEVLAKSSEIRKRFRDEIALEQHIKESGQVIDYETIVVRKDGEERICNLTLKQRKELDEDLIEGFITDVTERKQHANMRRLMEEERFSSMEQLVMGVSHEVNTPLGNGLVAVDHMQGVVDKAEDKFLRNKMTKMDFKEWLQDNQSILEILKNSLKSIKQLIQRFRQVSASHMKTDMAHVEMHQHLTDLVDLYQATHPELDIRLHCHSSIKVHTYPAVWHSLLEPLINNSLQHGFTQQENKRIDISLMQLGDDYVWEYRDNGQGIDPHVAEHVFEPFVTTQRGASKHTGLGLYRVYNVVKQVLHGRIDVLKEDGFALQITFNDAKEKTLN</sequence>
<protein>
    <recommendedName>
        <fullName evidence="2">histidine kinase</fullName>
        <ecNumber evidence="2">2.7.13.3</ecNumber>
    </recommendedName>
</protein>
<dbReference type="InterPro" id="IPR011622">
    <property type="entry name" value="7TMR_DISM_rcpt_extracell_dom2"/>
</dbReference>
<evidence type="ECO:0000256" key="5">
    <source>
        <dbReference type="ARBA" id="ARBA00022777"/>
    </source>
</evidence>
<keyword evidence="6" id="KW-1133">Transmembrane helix</keyword>
<dbReference type="CDD" id="cd00130">
    <property type="entry name" value="PAS"/>
    <property type="match status" value="1"/>
</dbReference>
<dbReference type="EMBL" id="AAQH01000003">
    <property type="protein sequence ID" value="EAT12935.1"/>
    <property type="molecule type" value="Genomic_DNA"/>
</dbReference>
<dbReference type="PROSITE" id="PS50112">
    <property type="entry name" value="PAS"/>
    <property type="match status" value="1"/>
</dbReference>
<dbReference type="PROSITE" id="PS50109">
    <property type="entry name" value="HIS_KIN"/>
    <property type="match status" value="1"/>
</dbReference>
<feature type="transmembrane region" description="Helical" evidence="6">
    <location>
        <begin position="321"/>
        <end position="342"/>
    </location>
</feature>
<dbReference type="NCBIfam" id="TIGR00229">
    <property type="entry name" value="sensory_box"/>
    <property type="match status" value="1"/>
</dbReference>
<dbReference type="Pfam" id="PF13426">
    <property type="entry name" value="PAS_9"/>
    <property type="match status" value="1"/>
</dbReference>
<dbReference type="Gene3D" id="3.30.565.10">
    <property type="entry name" value="Histidine kinase-like ATPase, C-terminal domain"/>
    <property type="match status" value="1"/>
</dbReference>
<dbReference type="InterPro" id="IPR036890">
    <property type="entry name" value="HATPase_C_sf"/>
</dbReference>
<dbReference type="STRING" id="207949.RED65_14602"/>
<dbReference type="AlphaFoldDB" id="Q1N4D0"/>
<feature type="transmembrane region" description="Helical" evidence="6">
    <location>
        <begin position="293"/>
        <end position="314"/>
    </location>
</feature>
<keyword evidence="4" id="KW-0808">Transferase</keyword>
<comment type="caution">
    <text evidence="9">The sequence shown here is derived from an EMBL/GenBank/DDBJ whole genome shotgun (WGS) entry which is preliminary data.</text>
</comment>
<evidence type="ECO:0000313" key="10">
    <source>
        <dbReference type="Proteomes" id="UP000004263"/>
    </source>
</evidence>
<dbReference type="HOGENOM" id="CLU_340585_0_0_6"/>
<feature type="transmembrane region" description="Helical" evidence="6">
    <location>
        <begin position="165"/>
        <end position="186"/>
    </location>
</feature>
<keyword evidence="5 9" id="KW-0418">Kinase</keyword>
<dbReference type="InterPro" id="IPR005467">
    <property type="entry name" value="His_kinase_dom"/>
</dbReference>
<reference evidence="9 10" key="1">
    <citation type="submission" date="2006-03" db="EMBL/GenBank/DDBJ databases">
        <authorList>
            <person name="Pinhassi J."/>
            <person name="Pedros-Alio C."/>
            <person name="Ferriera S."/>
            <person name="Johnson J."/>
            <person name="Kravitz S."/>
            <person name="Halpern A."/>
            <person name="Remington K."/>
            <person name="Beeson K."/>
            <person name="Tran B."/>
            <person name="Rogers Y.-H."/>
            <person name="Friedman R."/>
            <person name="Venter J.C."/>
        </authorList>
    </citation>
    <scope>NUCLEOTIDE SEQUENCE [LARGE SCALE GENOMIC DNA]</scope>
    <source>
        <strain evidence="9 10">RED65</strain>
    </source>
</reference>
<dbReference type="Proteomes" id="UP000004263">
    <property type="component" value="Unassembled WGS sequence"/>
</dbReference>
<dbReference type="Pfam" id="PF07696">
    <property type="entry name" value="7TMR-DISMED2"/>
    <property type="match status" value="1"/>
</dbReference>
<organism evidence="9 10">
    <name type="scientific">Bermanella marisrubri</name>
    <dbReference type="NCBI Taxonomy" id="207949"/>
    <lineage>
        <taxon>Bacteria</taxon>
        <taxon>Pseudomonadati</taxon>
        <taxon>Pseudomonadota</taxon>
        <taxon>Gammaproteobacteria</taxon>
        <taxon>Oceanospirillales</taxon>
        <taxon>Oceanospirillaceae</taxon>
        <taxon>Bermanella</taxon>
    </lineage>
</organism>
<feature type="transmembrane region" description="Helical" evidence="6">
    <location>
        <begin position="235"/>
        <end position="254"/>
    </location>
</feature>
<evidence type="ECO:0000259" key="7">
    <source>
        <dbReference type="PROSITE" id="PS50109"/>
    </source>
</evidence>
<dbReference type="Pfam" id="PF07695">
    <property type="entry name" value="7TMR-DISM_7TM"/>
    <property type="match status" value="1"/>
</dbReference>
<evidence type="ECO:0000256" key="2">
    <source>
        <dbReference type="ARBA" id="ARBA00012438"/>
    </source>
</evidence>
<dbReference type="RefSeq" id="WP_007018006.1">
    <property type="nucleotide sequence ID" value="NZ_CH724115.1"/>
</dbReference>